<evidence type="ECO:0000256" key="7">
    <source>
        <dbReference type="ARBA" id="ARBA00022777"/>
    </source>
</evidence>
<evidence type="ECO:0000256" key="6">
    <source>
        <dbReference type="ARBA" id="ARBA00022741"/>
    </source>
</evidence>
<dbReference type="InterPro" id="IPR025287">
    <property type="entry name" value="WAK_GUB"/>
</dbReference>
<dbReference type="Proteomes" id="UP000091857">
    <property type="component" value="Chromosome 7"/>
</dbReference>
<keyword evidence="11" id="KW-0325">Glycoprotein</keyword>
<keyword evidence="8 12" id="KW-0067">ATP-binding</keyword>
<organism evidence="16 17">
    <name type="scientific">Manihot esculenta</name>
    <name type="common">Cassava</name>
    <name type="synonym">Jatropha manihot</name>
    <dbReference type="NCBI Taxonomy" id="3983"/>
    <lineage>
        <taxon>Eukaryota</taxon>
        <taxon>Viridiplantae</taxon>
        <taxon>Streptophyta</taxon>
        <taxon>Embryophyta</taxon>
        <taxon>Tracheophyta</taxon>
        <taxon>Spermatophyta</taxon>
        <taxon>Magnoliopsida</taxon>
        <taxon>eudicotyledons</taxon>
        <taxon>Gunneridae</taxon>
        <taxon>Pentapetalae</taxon>
        <taxon>rosids</taxon>
        <taxon>fabids</taxon>
        <taxon>Malpighiales</taxon>
        <taxon>Euphorbiaceae</taxon>
        <taxon>Crotonoideae</taxon>
        <taxon>Manihoteae</taxon>
        <taxon>Manihot</taxon>
    </lineage>
</organism>
<dbReference type="PROSITE" id="PS50011">
    <property type="entry name" value="PROTEIN_KINASE_DOM"/>
    <property type="match status" value="1"/>
</dbReference>
<feature type="signal peptide" evidence="14">
    <location>
        <begin position="1"/>
        <end position="22"/>
    </location>
</feature>
<protein>
    <recommendedName>
        <fullName evidence="15">Protein kinase domain-containing protein</fullName>
    </recommendedName>
</protein>
<keyword evidence="9 13" id="KW-1133">Transmembrane helix</keyword>
<dbReference type="CDD" id="cd12087">
    <property type="entry name" value="TM_EGFR-like"/>
    <property type="match status" value="1"/>
</dbReference>
<dbReference type="PROSITE" id="PS00107">
    <property type="entry name" value="PROTEIN_KINASE_ATP"/>
    <property type="match status" value="1"/>
</dbReference>
<keyword evidence="4 13" id="KW-0812">Transmembrane</keyword>
<evidence type="ECO:0000313" key="16">
    <source>
        <dbReference type="EMBL" id="OAY46140.1"/>
    </source>
</evidence>
<dbReference type="PANTHER" id="PTHR46008">
    <property type="entry name" value="LEAF RUST 10 DISEASE-RESISTANCE LOCUS RECEPTOR-LIKE PROTEIN KINASE-LIKE 1.4"/>
    <property type="match status" value="1"/>
</dbReference>
<accession>A0A2C9VKT9</accession>
<evidence type="ECO:0000256" key="14">
    <source>
        <dbReference type="SAM" id="SignalP"/>
    </source>
</evidence>
<comment type="caution">
    <text evidence="16">The sequence shown here is derived from an EMBL/GenBank/DDBJ whole genome shotgun (WGS) entry which is preliminary data.</text>
</comment>
<reference evidence="17" key="1">
    <citation type="journal article" date="2016" name="Nat. Biotechnol.">
        <title>Sequencing wild and cultivated cassava and related species reveals extensive interspecific hybridization and genetic diversity.</title>
        <authorList>
            <person name="Bredeson J.V."/>
            <person name="Lyons J.B."/>
            <person name="Prochnik S.E."/>
            <person name="Wu G.A."/>
            <person name="Ha C.M."/>
            <person name="Edsinger-Gonzales E."/>
            <person name="Grimwood J."/>
            <person name="Schmutz J."/>
            <person name="Rabbi I.Y."/>
            <person name="Egesi C."/>
            <person name="Nauluvula P."/>
            <person name="Lebot V."/>
            <person name="Ndunguru J."/>
            <person name="Mkamilo G."/>
            <person name="Bart R.S."/>
            <person name="Setter T.L."/>
            <person name="Gleadow R.M."/>
            <person name="Kulakow P."/>
            <person name="Ferguson M.E."/>
            <person name="Rounsley S."/>
            <person name="Rokhsar D.S."/>
        </authorList>
    </citation>
    <scope>NUCLEOTIDE SEQUENCE [LARGE SCALE GENOMIC DNA]</scope>
    <source>
        <strain evidence="17">cv. AM560-2</strain>
    </source>
</reference>
<dbReference type="GO" id="GO:0007166">
    <property type="term" value="P:cell surface receptor signaling pathway"/>
    <property type="evidence" value="ECO:0000318"/>
    <property type="project" value="GO_Central"/>
</dbReference>
<keyword evidence="3" id="KW-0808">Transferase</keyword>
<dbReference type="EMBL" id="CM004393">
    <property type="protein sequence ID" value="OAY46140.1"/>
    <property type="molecule type" value="Genomic_DNA"/>
</dbReference>
<keyword evidence="7" id="KW-0418">Kinase</keyword>
<evidence type="ECO:0000256" key="9">
    <source>
        <dbReference type="ARBA" id="ARBA00022989"/>
    </source>
</evidence>
<name>A0A2C9VKT9_MANES</name>
<dbReference type="Pfam" id="PF07714">
    <property type="entry name" value="PK_Tyr_Ser-Thr"/>
    <property type="match status" value="1"/>
</dbReference>
<keyword evidence="17" id="KW-1185">Reference proteome</keyword>
<evidence type="ECO:0000256" key="12">
    <source>
        <dbReference type="PROSITE-ProRule" id="PRU10141"/>
    </source>
</evidence>
<evidence type="ECO:0000313" key="17">
    <source>
        <dbReference type="Proteomes" id="UP000091857"/>
    </source>
</evidence>
<evidence type="ECO:0000256" key="2">
    <source>
        <dbReference type="ARBA" id="ARBA00022527"/>
    </source>
</evidence>
<feature type="binding site" evidence="12">
    <location>
        <position position="372"/>
    </location>
    <ligand>
        <name>ATP</name>
        <dbReference type="ChEBI" id="CHEBI:30616"/>
    </ligand>
</feature>
<dbReference type="CDD" id="cd14066">
    <property type="entry name" value="STKc_IRAK"/>
    <property type="match status" value="1"/>
</dbReference>
<feature type="domain" description="Protein kinase" evidence="15">
    <location>
        <begin position="344"/>
        <end position="619"/>
    </location>
</feature>
<proteinExistence type="predicted"/>
<keyword evidence="2" id="KW-0723">Serine/threonine-protein kinase</keyword>
<dbReference type="Gene3D" id="3.30.200.20">
    <property type="entry name" value="Phosphorylase Kinase, domain 1"/>
    <property type="match status" value="1"/>
</dbReference>
<dbReference type="FunFam" id="3.30.200.20:FF:000446">
    <property type="entry name" value="Wall-associated receptor kinase-like 20"/>
    <property type="match status" value="1"/>
</dbReference>
<dbReference type="InterPro" id="IPR000719">
    <property type="entry name" value="Prot_kinase_dom"/>
</dbReference>
<gene>
    <name evidence="16" type="ORF">MANES_07G119900v8</name>
</gene>
<dbReference type="Gene3D" id="1.10.510.10">
    <property type="entry name" value="Transferase(Phosphotransferase) domain 1"/>
    <property type="match status" value="1"/>
</dbReference>
<evidence type="ECO:0000256" key="11">
    <source>
        <dbReference type="ARBA" id="ARBA00023180"/>
    </source>
</evidence>
<dbReference type="InterPro" id="IPR001245">
    <property type="entry name" value="Ser-Thr/Tyr_kinase_cat_dom"/>
</dbReference>
<sequence>MRPLPDLLLLLFTAALLLLTYAMPALSATRCPNCGSTPVPYPFSTGSNCGDQSYKIRCDAGTLMFDTLNNSYPITSINPSIQRLVIRPASLLPNTCVTSDFVNQGIQMNSSLPFNITGDNTIMYLNCTESLLRSPLNCSANSLCQTYVNDARSVSPCQDASICCTFKAGGGTTSYMIRVREAGCMAYTSFVNLDPSLPVGRWPSPGVAIQWVLPQEPLCVAQASCDRNSTCGPDPLSTGVKRCFCNGGLRWDPIQGICVENVTCQDPDGCGGSSKTALIAGLTSGLGAAILIGTIAILLYRRHRRITEARERLAKEREEILNAGGTRAAKLFTGREIKKATNSFSKDRLLGSGGYGEVYKGVLNDGTLVAIKCAKLGNTKGTDQVLNEVRILCQVNHRSLVGLLGCCVELEQPILVYEYIQNGTLLDHLQGGGRGQLSWIQLLGIAHDTAEGLSYLHFSAVPPIYHRDVKSSNILLDEKLNAKVSDFGLSRLAHSDLSHISTCAQGTLGYLDPEYYRKYQLTDKSDVYSFGVVLLELLTSMKAIDFSRGEDDVNLAVYAQRMVEEEKLMDIVDPLLKEKATTVELETMKALGFLALGCLEEKRQNRPSMKEVAEEIEYIMSIAMAKNVES</sequence>
<evidence type="ECO:0000256" key="8">
    <source>
        <dbReference type="ARBA" id="ARBA00022840"/>
    </source>
</evidence>
<dbReference type="GO" id="GO:0004674">
    <property type="term" value="F:protein serine/threonine kinase activity"/>
    <property type="evidence" value="ECO:0007669"/>
    <property type="project" value="UniProtKB-KW"/>
</dbReference>
<keyword evidence="6 12" id="KW-0547">Nucleotide-binding</keyword>
<evidence type="ECO:0000259" key="15">
    <source>
        <dbReference type="PROSITE" id="PS50011"/>
    </source>
</evidence>
<keyword evidence="10 13" id="KW-0472">Membrane</keyword>
<evidence type="ECO:0000256" key="3">
    <source>
        <dbReference type="ARBA" id="ARBA00022679"/>
    </source>
</evidence>
<comment type="subcellular location">
    <subcellularLocation>
        <location evidence="1">Membrane</location>
        <topology evidence="1">Single-pass membrane protein</topology>
    </subcellularLocation>
</comment>
<evidence type="ECO:0000256" key="5">
    <source>
        <dbReference type="ARBA" id="ARBA00022729"/>
    </source>
</evidence>
<dbReference type="AlphaFoldDB" id="A0A2C9VKT9"/>
<dbReference type="Pfam" id="PF13947">
    <property type="entry name" value="GUB_WAK_bind"/>
    <property type="match status" value="1"/>
</dbReference>
<dbReference type="GO" id="GO:0030247">
    <property type="term" value="F:polysaccharide binding"/>
    <property type="evidence" value="ECO:0007669"/>
    <property type="project" value="InterPro"/>
</dbReference>
<dbReference type="InterPro" id="IPR008271">
    <property type="entry name" value="Ser/Thr_kinase_AS"/>
</dbReference>
<evidence type="ECO:0000256" key="1">
    <source>
        <dbReference type="ARBA" id="ARBA00004167"/>
    </source>
</evidence>
<dbReference type="InterPro" id="IPR017441">
    <property type="entry name" value="Protein_kinase_ATP_BS"/>
</dbReference>
<dbReference type="GO" id="GO:0005524">
    <property type="term" value="F:ATP binding"/>
    <property type="evidence" value="ECO:0007669"/>
    <property type="project" value="UniProtKB-UniRule"/>
</dbReference>
<keyword evidence="5 14" id="KW-0732">Signal</keyword>
<dbReference type="InterPro" id="IPR011009">
    <property type="entry name" value="Kinase-like_dom_sf"/>
</dbReference>
<dbReference type="GO" id="GO:0005886">
    <property type="term" value="C:plasma membrane"/>
    <property type="evidence" value="ECO:0000318"/>
    <property type="project" value="GO_Central"/>
</dbReference>
<dbReference type="SMART" id="SM00220">
    <property type="entry name" value="S_TKc"/>
    <property type="match status" value="1"/>
</dbReference>
<evidence type="ECO:0000256" key="10">
    <source>
        <dbReference type="ARBA" id="ARBA00023136"/>
    </source>
</evidence>
<feature type="chain" id="PRO_5012497115" description="Protein kinase domain-containing protein" evidence="14">
    <location>
        <begin position="23"/>
        <end position="630"/>
    </location>
</feature>
<evidence type="ECO:0000256" key="13">
    <source>
        <dbReference type="SAM" id="Phobius"/>
    </source>
</evidence>
<evidence type="ECO:0000256" key="4">
    <source>
        <dbReference type="ARBA" id="ARBA00022692"/>
    </source>
</evidence>
<dbReference type="SUPFAM" id="SSF56112">
    <property type="entry name" value="Protein kinase-like (PK-like)"/>
    <property type="match status" value="1"/>
</dbReference>
<feature type="transmembrane region" description="Helical" evidence="13">
    <location>
        <begin position="277"/>
        <end position="300"/>
    </location>
</feature>
<dbReference type="Gramene" id="Manes.07G119900.1.v8.1">
    <property type="protein sequence ID" value="Manes.07G119900.1.v8.1.CDS"/>
    <property type="gene ID" value="Manes.07G119900.v8.1"/>
</dbReference>
<dbReference type="FunFam" id="1.10.510.10:FF:000161">
    <property type="entry name" value="Wall-associated receptor kinase-like 20"/>
    <property type="match status" value="1"/>
</dbReference>
<dbReference type="PANTHER" id="PTHR46008:SF25">
    <property type="entry name" value="PROTEIN KINASE DOMAIN-CONTAINING PROTEIN"/>
    <property type="match status" value="1"/>
</dbReference>
<dbReference type="PROSITE" id="PS00108">
    <property type="entry name" value="PROTEIN_KINASE_ST"/>
    <property type="match status" value="1"/>
</dbReference>
<dbReference type="OrthoDB" id="1918322at2759"/>